<accession>U6M3G2</accession>
<evidence type="ECO:0000256" key="1">
    <source>
        <dbReference type="SAM" id="MobiDB-lite"/>
    </source>
</evidence>
<evidence type="ECO:0000313" key="3">
    <source>
        <dbReference type="EMBL" id="CDJ56984.1"/>
    </source>
</evidence>
<dbReference type="Pfam" id="PF00076">
    <property type="entry name" value="RRM_1"/>
    <property type="match status" value="1"/>
</dbReference>
<reference evidence="3" key="1">
    <citation type="submission" date="2013-10" db="EMBL/GenBank/DDBJ databases">
        <title>Genomic analysis of the causative agents of coccidiosis in chickens.</title>
        <authorList>
            <person name="Reid A.J."/>
            <person name="Blake D."/>
            <person name="Billington K."/>
            <person name="Browne H."/>
            <person name="Dunn M."/>
            <person name="Hung S."/>
            <person name="Kawahara F."/>
            <person name="Miranda-Saavedra D."/>
            <person name="Mourier T."/>
            <person name="Nagra H."/>
            <person name="Otto T.D."/>
            <person name="Rawlings N."/>
            <person name="Sanchez A."/>
            <person name="Sanders M."/>
            <person name="Subramaniam C."/>
            <person name="Tay Y."/>
            <person name="Dear P."/>
            <person name="Doerig C."/>
            <person name="Gruber A."/>
            <person name="Parkinson J."/>
            <person name="Shirley M."/>
            <person name="Wan K.L."/>
            <person name="Berriman M."/>
            <person name="Tomley F."/>
            <person name="Pain A."/>
        </authorList>
    </citation>
    <scope>NUCLEOTIDE SEQUENCE [LARGE SCALE GENOMIC DNA]</scope>
    <source>
        <strain evidence="3">Weybridge</strain>
    </source>
</reference>
<dbReference type="InterPro" id="IPR035979">
    <property type="entry name" value="RBD_domain_sf"/>
</dbReference>
<protein>
    <recommendedName>
        <fullName evidence="2">RRM domain-containing protein</fullName>
    </recommendedName>
</protein>
<proteinExistence type="predicted"/>
<feature type="region of interest" description="Disordered" evidence="1">
    <location>
        <begin position="90"/>
        <end position="144"/>
    </location>
</feature>
<dbReference type="EMBL" id="HG719189">
    <property type="protein sequence ID" value="CDJ56984.1"/>
    <property type="molecule type" value="Genomic_DNA"/>
</dbReference>
<feature type="domain" description="RRM" evidence="2">
    <location>
        <begin position="25"/>
        <end position="81"/>
    </location>
</feature>
<reference evidence="3" key="2">
    <citation type="submission" date="2013-10" db="EMBL/GenBank/DDBJ databases">
        <authorList>
            <person name="Aslett M."/>
        </authorList>
    </citation>
    <scope>NUCLEOTIDE SEQUENCE [LARGE SCALE GENOMIC DNA]</scope>
    <source>
        <strain evidence="3">Weybridge</strain>
    </source>
</reference>
<dbReference type="CDD" id="cd00590">
    <property type="entry name" value="RRM_SF"/>
    <property type="match status" value="1"/>
</dbReference>
<evidence type="ECO:0000313" key="4">
    <source>
        <dbReference type="Proteomes" id="UP000030763"/>
    </source>
</evidence>
<organism evidence="3 4">
    <name type="scientific">Eimeria maxima</name>
    <name type="common">Coccidian parasite</name>
    <dbReference type="NCBI Taxonomy" id="5804"/>
    <lineage>
        <taxon>Eukaryota</taxon>
        <taxon>Sar</taxon>
        <taxon>Alveolata</taxon>
        <taxon>Apicomplexa</taxon>
        <taxon>Conoidasida</taxon>
        <taxon>Coccidia</taxon>
        <taxon>Eucoccidiorida</taxon>
        <taxon>Eimeriorina</taxon>
        <taxon>Eimeriidae</taxon>
        <taxon>Eimeria</taxon>
    </lineage>
</organism>
<dbReference type="VEuPathDB" id="ToxoDB:EMWEY_00027550"/>
<dbReference type="OMA" id="DIRVHMF"/>
<dbReference type="InterPro" id="IPR012677">
    <property type="entry name" value="Nucleotide-bd_a/b_plait_sf"/>
</dbReference>
<dbReference type="SUPFAM" id="SSF54928">
    <property type="entry name" value="RNA-binding domain, RBD"/>
    <property type="match status" value="1"/>
</dbReference>
<dbReference type="Proteomes" id="UP000030763">
    <property type="component" value="Unassembled WGS sequence"/>
</dbReference>
<name>U6M3G2_EIMMA</name>
<dbReference type="OrthoDB" id="347136at2759"/>
<evidence type="ECO:0000259" key="2">
    <source>
        <dbReference type="Pfam" id="PF00076"/>
    </source>
</evidence>
<dbReference type="Gene3D" id="3.30.70.330">
    <property type="match status" value="1"/>
</dbReference>
<dbReference type="GO" id="GO:0003723">
    <property type="term" value="F:RNA binding"/>
    <property type="evidence" value="ECO:0007669"/>
    <property type="project" value="InterPro"/>
</dbReference>
<dbReference type="InterPro" id="IPR000504">
    <property type="entry name" value="RRM_dom"/>
</dbReference>
<sequence>MASSNSFYTMRPVIPQTRADTSSRVTIKNIPLGVTEAQLKANLSKHGDIRVHMFVPATEYGLGWAWVTCEKHQDVEKMLACAAERREKAAAALRENTQHETVQPTKDAAAADEDAASNDAASAAGETSADDAKCSECSEEVSDA</sequence>
<dbReference type="GeneID" id="25336741"/>
<keyword evidence="4" id="KW-1185">Reference proteome</keyword>
<dbReference type="AlphaFoldDB" id="U6M3G2"/>
<dbReference type="RefSeq" id="XP_013333634.1">
    <property type="nucleotide sequence ID" value="XM_013478180.1"/>
</dbReference>
<gene>
    <name evidence="3" type="ORF">EMWEY_00027550</name>
</gene>